<dbReference type="InterPro" id="IPR001128">
    <property type="entry name" value="Cyt_P450"/>
</dbReference>
<dbReference type="GO" id="GO:0005506">
    <property type="term" value="F:iron ion binding"/>
    <property type="evidence" value="ECO:0007669"/>
    <property type="project" value="InterPro"/>
</dbReference>
<evidence type="ECO:0000256" key="10">
    <source>
        <dbReference type="ARBA" id="ARBA00023002"/>
    </source>
</evidence>
<evidence type="ECO:0000256" key="15">
    <source>
        <dbReference type="RuleBase" id="RU000461"/>
    </source>
</evidence>
<evidence type="ECO:0000256" key="8">
    <source>
        <dbReference type="ARBA" id="ARBA00022824"/>
    </source>
</evidence>
<evidence type="ECO:0000256" key="2">
    <source>
        <dbReference type="ARBA" id="ARBA00003690"/>
    </source>
</evidence>
<dbReference type="FunFam" id="1.10.630.10:FF:000042">
    <property type="entry name" value="Cytochrome P450"/>
    <property type="match status" value="1"/>
</dbReference>
<feature type="binding site" description="axial binding residue" evidence="14">
    <location>
        <position position="473"/>
    </location>
    <ligand>
        <name>heme</name>
        <dbReference type="ChEBI" id="CHEBI:30413"/>
    </ligand>
    <ligandPart>
        <name>Fe</name>
        <dbReference type="ChEBI" id="CHEBI:18248"/>
    </ligandPart>
</feature>
<evidence type="ECO:0008006" key="18">
    <source>
        <dbReference type="Google" id="ProtNLM"/>
    </source>
</evidence>
<protein>
    <recommendedName>
        <fullName evidence="18">Cytochrome P450</fullName>
    </recommendedName>
</protein>
<evidence type="ECO:0000256" key="14">
    <source>
        <dbReference type="PIRSR" id="PIRSR602401-1"/>
    </source>
</evidence>
<keyword evidence="11 14" id="KW-0408">Iron</keyword>
<dbReference type="GO" id="GO:0020037">
    <property type="term" value="F:heme binding"/>
    <property type="evidence" value="ECO:0007669"/>
    <property type="project" value="InterPro"/>
</dbReference>
<organism evidence="16 17">
    <name type="scientific">Drosophila navojoa</name>
    <name type="common">Fruit fly</name>
    <dbReference type="NCBI Taxonomy" id="7232"/>
    <lineage>
        <taxon>Eukaryota</taxon>
        <taxon>Metazoa</taxon>
        <taxon>Ecdysozoa</taxon>
        <taxon>Arthropoda</taxon>
        <taxon>Hexapoda</taxon>
        <taxon>Insecta</taxon>
        <taxon>Pterygota</taxon>
        <taxon>Neoptera</taxon>
        <taxon>Endopterygota</taxon>
        <taxon>Diptera</taxon>
        <taxon>Brachycera</taxon>
        <taxon>Muscomorpha</taxon>
        <taxon>Ephydroidea</taxon>
        <taxon>Drosophilidae</taxon>
        <taxon>Drosophila</taxon>
    </lineage>
</organism>
<evidence type="ECO:0000256" key="12">
    <source>
        <dbReference type="ARBA" id="ARBA00023033"/>
    </source>
</evidence>
<dbReference type="InterPro" id="IPR002401">
    <property type="entry name" value="Cyt_P450_E_grp-I"/>
</dbReference>
<evidence type="ECO:0000313" key="16">
    <source>
        <dbReference type="EMBL" id="TDG44404.1"/>
    </source>
</evidence>
<accession>A0A484B6Z4</accession>
<evidence type="ECO:0000256" key="3">
    <source>
        <dbReference type="ARBA" id="ARBA00004174"/>
    </source>
</evidence>
<name>A0A484B6Z4_DRONA</name>
<dbReference type="PRINTS" id="PR00463">
    <property type="entry name" value="EP450I"/>
</dbReference>
<dbReference type="GO" id="GO:0016705">
    <property type="term" value="F:oxidoreductase activity, acting on paired donors, with incorporation or reduction of molecular oxygen"/>
    <property type="evidence" value="ECO:0007669"/>
    <property type="project" value="InterPro"/>
</dbReference>
<evidence type="ECO:0000256" key="11">
    <source>
        <dbReference type="ARBA" id="ARBA00023004"/>
    </source>
</evidence>
<dbReference type="Gene3D" id="1.10.630.10">
    <property type="entry name" value="Cytochrome P450"/>
    <property type="match status" value="1"/>
</dbReference>
<dbReference type="SUPFAM" id="SSF48264">
    <property type="entry name" value="Cytochrome P450"/>
    <property type="match status" value="1"/>
</dbReference>
<dbReference type="InterPro" id="IPR017972">
    <property type="entry name" value="Cyt_P450_CS"/>
</dbReference>
<gene>
    <name evidence="16" type="ORF">AWZ03_009207</name>
</gene>
<dbReference type="Pfam" id="PF00067">
    <property type="entry name" value="p450"/>
    <property type="match status" value="1"/>
</dbReference>
<evidence type="ECO:0000256" key="9">
    <source>
        <dbReference type="ARBA" id="ARBA00022848"/>
    </source>
</evidence>
<evidence type="ECO:0000256" key="1">
    <source>
        <dbReference type="ARBA" id="ARBA00001971"/>
    </source>
</evidence>
<keyword evidence="9" id="KW-0492">Microsome</keyword>
<comment type="similarity">
    <text evidence="5 15">Belongs to the cytochrome P450 family.</text>
</comment>
<dbReference type="KEGG" id="dnv:108653940"/>
<evidence type="ECO:0000313" key="17">
    <source>
        <dbReference type="Proteomes" id="UP000295192"/>
    </source>
</evidence>
<evidence type="ECO:0000256" key="4">
    <source>
        <dbReference type="ARBA" id="ARBA00004406"/>
    </source>
</evidence>
<keyword evidence="8" id="KW-0256">Endoplasmic reticulum</keyword>
<comment type="function">
    <text evidence="2">May be involved in the metabolism of insect hormones and in the breakdown of synthetic insecticides.</text>
</comment>
<keyword evidence="12 15" id="KW-0503">Monooxygenase</keyword>
<sequence length="532" mass="62156">MALVELFFVLTFLGALFYKWSVSSFAYFKRRGVAHERPLPFFGNVPLSVMLGSDSHVRHSIQLHQRLKHHKVYGVYNLREPLYYLADAELIRQVGIKHFDVFTNHRQAIGDEHDTGDISVMSRSLLSLRDRRWKEMRKTLTPAFTGAKIRLMFELINSCNVEAVQYVERKLQASEEQGIELELKEFFTRYTNDVIASTAFGVQVNSFVDEQNEFFTFGQRLLQFSFWGGIKVFLYIVMPKIMKALRVPVMDLNNVAYFKRLVFGAMEQRREQNIVRPDMIQQLMEAQRVFKEQQQQQPEQAQESDQDQPAAEFNDEDLLAQCLLFFSAGFETVSTCLSFTAYELLMNPDVQQQLYEEILAVEQQLAGKPLDYDSLMGMKYLDCIISESLRKWPPAVVIDRMCSTDFELKDEAGESILKLSKGDLVHIPIVALHYDPDNFEEPEQFRPERFDEEHKHEIRPNTYLPFGVGQRSCIGNRMALMEVKSLIYQMVLRFRLLPAERTVHDMMASIEGFRMEPRELFWCRFEPRKKSN</sequence>
<dbReference type="OrthoDB" id="2789670at2759"/>
<dbReference type="Proteomes" id="UP000295192">
    <property type="component" value="Unassembled WGS sequence"/>
</dbReference>
<dbReference type="STRING" id="7232.A0A484B6Z4"/>
<dbReference type="GO" id="GO:0005789">
    <property type="term" value="C:endoplasmic reticulum membrane"/>
    <property type="evidence" value="ECO:0007669"/>
    <property type="project" value="UniProtKB-SubCell"/>
</dbReference>
<dbReference type="PANTHER" id="PTHR24292">
    <property type="entry name" value="CYTOCHROME P450"/>
    <property type="match status" value="1"/>
</dbReference>
<evidence type="ECO:0000256" key="6">
    <source>
        <dbReference type="ARBA" id="ARBA00022617"/>
    </source>
</evidence>
<evidence type="ECO:0000256" key="13">
    <source>
        <dbReference type="ARBA" id="ARBA00023136"/>
    </source>
</evidence>
<keyword evidence="6 14" id="KW-0349">Heme</keyword>
<dbReference type="EMBL" id="LSRL02000107">
    <property type="protein sequence ID" value="TDG44404.1"/>
    <property type="molecule type" value="Genomic_DNA"/>
</dbReference>
<dbReference type="PRINTS" id="PR00385">
    <property type="entry name" value="P450"/>
</dbReference>
<keyword evidence="13" id="KW-0472">Membrane</keyword>
<keyword evidence="10 15" id="KW-0560">Oxidoreductase</keyword>
<evidence type="ECO:0000256" key="7">
    <source>
        <dbReference type="ARBA" id="ARBA00022723"/>
    </source>
</evidence>
<reference evidence="16 17" key="1">
    <citation type="journal article" date="2019" name="J. Hered.">
        <title>An Improved Genome Assembly for Drosophila navojoa, the Basal Species in the mojavensis Cluster.</title>
        <authorList>
            <person name="Vanderlinde T."/>
            <person name="Dupim E.G."/>
            <person name="Nazario-Yepiz N.O."/>
            <person name="Carvalho A.B."/>
        </authorList>
    </citation>
    <scope>NUCLEOTIDE SEQUENCE [LARGE SCALE GENOMIC DNA]</scope>
    <source>
        <strain evidence="16">Navoj_Jal97</strain>
        <tissue evidence="16">Whole organism</tissue>
    </source>
</reference>
<dbReference type="OMA" id="EHKHEIR"/>
<dbReference type="InterPro" id="IPR050476">
    <property type="entry name" value="Insect_CytP450_Detox"/>
</dbReference>
<evidence type="ECO:0000256" key="5">
    <source>
        <dbReference type="ARBA" id="ARBA00010617"/>
    </source>
</evidence>
<dbReference type="InterPro" id="IPR036396">
    <property type="entry name" value="Cyt_P450_sf"/>
</dbReference>
<dbReference type="AlphaFoldDB" id="A0A484B6Z4"/>
<keyword evidence="7 14" id="KW-0479">Metal-binding</keyword>
<dbReference type="GO" id="GO:0004497">
    <property type="term" value="F:monooxygenase activity"/>
    <property type="evidence" value="ECO:0007669"/>
    <property type="project" value="UniProtKB-KW"/>
</dbReference>
<comment type="cofactor">
    <cofactor evidence="1 14">
        <name>heme</name>
        <dbReference type="ChEBI" id="CHEBI:30413"/>
    </cofactor>
</comment>
<proteinExistence type="inferred from homology"/>
<dbReference type="PROSITE" id="PS00086">
    <property type="entry name" value="CYTOCHROME_P450"/>
    <property type="match status" value="1"/>
</dbReference>
<dbReference type="CDD" id="cd11056">
    <property type="entry name" value="CYP6-like"/>
    <property type="match status" value="1"/>
</dbReference>
<comment type="caution">
    <text evidence="16">The sequence shown here is derived from an EMBL/GenBank/DDBJ whole genome shotgun (WGS) entry which is preliminary data.</text>
</comment>
<dbReference type="PANTHER" id="PTHR24292:SF54">
    <property type="entry name" value="CYP9F3-RELATED"/>
    <property type="match status" value="1"/>
</dbReference>
<keyword evidence="17" id="KW-1185">Reference proteome</keyword>
<comment type="subcellular location">
    <subcellularLocation>
        <location evidence="4">Endoplasmic reticulum membrane</location>
        <topology evidence="4">Peripheral membrane protein</topology>
    </subcellularLocation>
    <subcellularLocation>
        <location evidence="3">Microsome membrane</location>
        <topology evidence="3">Peripheral membrane protein</topology>
    </subcellularLocation>
</comment>